<sequence length="268" mass="30863">MKKVASLKYGVVFKKAFCDPEIFTAFAQAMIGRPVSFDHVETEKEFDPPIGYVKPRFDLFAEDNEHRLIVDIQHARTNDHYDRFLYYHCAALLEQVASSKNYRPPLTVYTVVVLTSGDRHQRDIAVVDFDPRDLAGRPLREVSHKVIYLCPKYVSETTPEPYREWLRAIDDTLDEEVDESRYSEGVIQKLFEAIRRDHLSPEERARMIEEYHQEELQQTKFEEGAKEATRLVAKNLLRKGVTRELVAEATGLSVEEIAGLGEDGGSRL</sequence>
<accession>A0AAU8LQH9</accession>
<dbReference type="AlphaFoldDB" id="A0AAU8LQH9"/>
<dbReference type="Pfam" id="PF12784">
    <property type="entry name" value="PDDEXK_2"/>
    <property type="match status" value="1"/>
</dbReference>
<organism evidence="1">
    <name type="scientific">Candidatus Electrothrix aestuarii</name>
    <dbReference type="NCBI Taxonomy" id="3062594"/>
    <lineage>
        <taxon>Bacteria</taxon>
        <taxon>Pseudomonadati</taxon>
        <taxon>Thermodesulfobacteriota</taxon>
        <taxon>Desulfobulbia</taxon>
        <taxon>Desulfobulbales</taxon>
        <taxon>Desulfobulbaceae</taxon>
        <taxon>Candidatus Electrothrix</taxon>
    </lineage>
</organism>
<evidence type="ECO:0000313" key="1">
    <source>
        <dbReference type="EMBL" id="XCN71183.1"/>
    </source>
</evidence>
<protein>
    <submittedName>
        <fullName evidence="1">PD-(D/E)XK nuclease family transposase</fullName>
    </submittedName>
</protein>
<reference evidence="1" key="1">
    <citation type="journal article" date="2024" name="Syst. Appl. Microbiol.">
        <title>First single-strain enrichments of Electrothrix cable bacteria, description of E. aestuarii sp. nov. and E. rattekaaiensis sp. nov., and proposal of a cable bacteria taxonomy following the rules of the SeqCode.</title>
        <authorList>
            <person name="Plum-Jensen L.E."/>
            <person name="Schramm A."/>
            <person name="Marshall I.P.G."/>
        </authorList>
    </citation>
    <scope>NUCLEOTIDE SEQUENCE</scope>
    <source>
        <strain evidence="1">Rat1</strain>
    </source>
</reference>
<name>A0AAU8LQH9_9BACT</name>
<dbReference type="EMBL" id="CP159373">
    <property type="protein sequence ID" value="XCN71183.1"/>
    <property type="molecule type" value="Genomic_DNA"/>
</dbReference>
<gene>
    <name evidence="1" type="ORF">Q3M24_12745</name>
</gene>
<reference evidence="1" key="2">
    <citation type="submission" date="2024-06" db="EMBL/GenBank/DDBJ databases">
        <authorList>
            <person name="Plum-Jensen L.E."/>
            <person name="Schramm A."/>
            <person name="Marshall I.P.G."/>
        </authorList>
    </citation>
    <scope>NUCLEOTIDE SEQUENCE</scope>
    <source>
        <strain evidence="1">Rat1</strain>
    </source>
</reference>
<dbReference type="KEGG" id="eaj:Q3M24_12745"/>
<proteinExistence type="predicted"/>